<comment type="catalytic activity">
    <reaction evidence="5">
        <text>(6S)-5-formyl-5,6,7,8-tetrahydrofolate + ATP = (6R)-5,10-methenyltetrahydrofolate + ADP + phosphate</text>
        <dbReference type="Rhea" id="RHEA:10488"/>
        <dbReference type="ChEBI" id="CHEBI:30616"/>
        <dbReference type="ChEBI" id="CHEBI:43474"/>
        <dbReference type="ChEBI" id="CHEBI:57455"/>
        <dbReference type="ChEBI" id="CHEBI:57457"/>
        <dbReference type="ChEBI" id="CHEBI:456216"/>
        <dbReference type="EC" id="6.3.3.2"/>
    </reaction>
</comment>
<dbReference type="EC" id="6.3.3.2" evidence="5"/>
<dbReference type="GO" id="GO:0046872">
    <property type="term" value="F:metal ion binding"/>
    <property type="evidence" value="ECO:0007669"/>
    <property type="project" value="UniProtKB-KW"/>
</dbReference>
<dbReference type="InterPro" id="IPR002698">
    <property type="entry name" value="FTHF_cligase"/>
</dbReference>
<dbReference type="GO" id="GO:0030272">
    <property type="term" value="F:5-formyltetrahydrofolate cyclo-ligase activity"/>
    <property type="evidence" value="ECO:0007669"/>
    <property type="project" value="UniProtKB-EC"/>
</dbReference>
<evidence type="ECO:0000313" key="6">
    <source>
        <dbReference type="EMBL" id="SPQ00408.1"/>
    </source>
</evidence>
<feature type="binding site" evidence="4">
    <location>
        <position position="55"/>
    </location>
    <ligand>
        <name>substrate</name>
    </ligand>
</feature>
<dbReference type="NCBIfam" id="TIGR02727">
    <property type="entry name" value="MTHFS_bact"/>
    <property type="match status" value="1"/>
</dbReference>
<comment type="cofactor">
    <cofactor evidence="5">
        <name>Mg(2+)</name>
        <dbReference type="ChEBI" id="CHEBI:18420"/>
    </cofactor>
</comment>
<keyword evidence="6" id="KW-0436">Ligase</keyword>
<dbReference type="PANTHER" id="PTHR23407:SF1">
    <property type="entry name" value="5-FORMYLTETRAHYDROFOLATE CYCLO-LIGASE"/>
    <property type="match status" value="1"/>
</dbReference>
<keyword evidence="5" id="KW-0460">Magnesium</keyword>
<keyword evidence="7" id="KW-1185">Reference proteome</keyword>
<dbReference type="GO" id="GO:0035999">
    <property type="term" value="P:tetrahydrofolate interconversion"/>
    <property type="evidence" value="ECO:0007669"/>
    <property type="project" value="TreeGrafter"/>
</dbReference>
<comment type="similarity">
    <text evidence="1 5">Belongs to the 5-formyltetrahydrofolate cyclo-ligase family.</text>
</comment>
<accession>A0A2U3QG89</accession>
<keyword evidence="3 4" id="KW-0067">ATP-binding</keyword>
<name>A0A2U3QG89_9BACT</name>
<feature type="binding site" evidence="4">
    <location>
        <begin position="135"/>
        <end position="143"/>
    </location>
    <ligand>
        <name>ATP</name>
        <dbReference type="ChEBI" id="CHEBI:30616"/>
    </ligand>
</feature>
<dbReference type="SUPFAM" id="SSF100950">
    <property type="entry name" value="NagB/RpiA/CoA transferase-like"/>
    <property type="match status" value="1"/>
</dbReference>
<protein>
    <recommendedName>
        <fullName evidence="5">5-formyltetrahydrofolate cyclo-ligase</fullName>
        <ecNumber evidence="5">6.3.3.2</ecNumber>
    </recommendedName>
</protein>
<dbReference type="PANTHER" id="PTHR23407">
    <property type="entry name" value="ATPASE INHIBITOR/5-FORMYLTETRAHYDROFOLATE CYCLO-LIGASE"/>
    <property type="match status" value="1"/>
</dbReference>
<dbReference type="PIRSF" id="PIRSF006806">
    <property type="entry name" value="FTHF_cligase"/>
    <property type="match status" value="1"/>
</dbReference>
<evidence type="ECO:0000313" key="7">
    <source>
        <dbReference type="Proteomes" id="UP000245125"/>
    </source>
</evidence>
<dbReference type="EMBL" id="OUUY01000068">
    <property type="protein sequence ID" value="SPQ00408.1"/>
    <property type="molecule type" value="Genomic_DNA"/>
</dbReference>
<dbReference type="AlphaFoldDB" id="A0A2U3QG89"/>
<evidence type="ECO:0000256" key="1">
    <source>
        <dbReference type="ARBA" id="ARBA00010638"/>
    </source>
</evidence>
<evidence type="ECO:0000256" key="3">
    <source>
        <dbReference type="ARBA" id="ARBA00022840"/>
    </source>
</evidence>
<dbReference type="InterPro" id="IPR024185">
    <property type="entry name" value="FTHF_cligase-like_sf"/>
</dbReference>
<keyword evidence="5" id="KW-0479">Metal-binding</keyword>
<dbReference type="Proteomes" id="UP000245125">
    <property type="component" value="Unassembled WGS sequence"/>
</dbReference>
<gene>
    <name evidence="6" type="ORF">NBG4_230007</name>
</gene>
<dbReference type="Pfam" id="PF01812">
    <property type="entry name" value="5-FTHF_cyc-lig"/>
    <property type="match status" value="1"/>
</dbReference>
<evidence type="ECO:0000256" key="5">
    <source>
        <dbReference type="RuleBase" id="RU361279"/>
    </source>
</evidence>
<keyword evidence="2 4" id="KW-0547">Nucleotide-binding</keyword>
<dbReference type="OrthoDB" id="9801938at2"/>
<dbReference type="Gene3D" id="3.40.50.10420">
    <property type="entry name" value="NagB/RpiA/CoA transferase-like"/>
    <property type="match status" value="1"/>
</dbReference>
<sequence>MTDKSLLRIELLKKRDAIPPEVRKAKDRLILERLLSLDEIKHAGSLFFFASFRSEVNTFAMVELSLKNGKQIVLPKVDRDRHDLLLYEVKDVEELIPGYMGIPEPSVLADERMVEINSIDVVIIPGAGFDANGNRIGYGGGYYDRLLSSLRHAVPVIAPAYEEQIVGSVPSEPHDIRINMIVTDRRLIRCAGS</sequence>
<organism evidence="6 7">
    <name type="scientific">Candidatus Sulfobium mesophilum</name>
    <dbReference type="NCBI Taxonomy" id="2016548"/>
    <lineage>
        <taxon>Bacteria</taxon>
        <taxon>Pseudomonadati</taxon>
        <taxon>Nitrospirota</taxon>
        <taxon>Nitrospiria</taxon>
        <taxon>Nitrospirales</taxon>
        <taxon>Nitrospiraceae</taxon>
        <taxon>Candidatus Sulfobium</taxon>
    </lineage>
</organism>
<feature type="binding site" evidence="4">
    <location>
        <begin position="4"/>
        <end position="8"/>
    </location>
    <ligand>
        <name>ATP</name>
        <dbReference type="ChEBI" id="CHEBI:30616"/>
    </ligand>
</feature>
<evidence type="ECO:0000256" key="2">
    <source>
        <dbReference type="ARBA" id="ARBA00022741"/>
    </source>
</evidence>
<proteinExistence type="inferred from homology"/>
<reference evidence="7" key="1">
    <citation type="submission" date="2018-03" db="EMBL/GenBank/DDBJ databases">
        <authorList>
            <person name="Zecchin S."/>
        </authorList>
    </citation>
    <scope>NUCLEOTIDE SEQUENCE [LARGE SCALE GENOMIC DNA]</scope>
</reference>
<dbReference type="GO" id="GO:0005524">
    <property type="term" value="F:ATP binding"/>
    <property type="evidence" value="ECO:0007669"/>
    <property type="project" value="UniProtKB-KW"/>
</dbReference>
<dbReference type="InterPro" id="IPR037171">
    <property type="entry name" value="NagB/RpiA_transferase-like"/>
</dbReference>
<evidence type="ECO:0000256" key="4">
    <source>
        <dbReference type="PIRSR" id="PIRSR006806-1"/>
    </source>
</evidence>
<dbReference type="GO" id="GO:0009396">
    <property type="term" value="P:folic acid-containing compound biosynthetic process"/>
    <property type="evidence" value="ECO:0007669"/>
    <property type="project" value="TreeGrafter"/>
</dbReference>